<dbReference type="Proteomes" id="UP000018144">
    <property type="component" value="Unassembled WGS sequence"/>
</dbReference>
<keyword evidence="3" id="KW-1185">Reference proteome</keyword>
<evidence type="ECO:0000313" key="2">
    <source>
        <dbReference type="EMBL" id="CCX11765.1"/>
    </source>
</evidence>
<dbReference type="EMBL" id="HF935642">
    <property type="protein sequence ID" value="CCX11765.1"/>
    <property type="molecule type" value="Genomic_DNA"/>
</dbReference>
<feature type="compositionally biased region" description="Basic residues" evidence="1">
    <location>
        <begin position="25"/>
        <end position="44"/>
    </location>
</feature>
<name>U4LBX0_PYROM</name>
<proteinExistence type="predicted"/>
<protein>
    <submittedName>
        <fullName evidence="2">Uncharacterized protein</fullName>
    </submittedName>
</protein>
<gene>
    <name evidence="2" type="ORF">PCON_11359</name>
</gene>
<sequence>MARFYPKNPPSIAPFQRSPISTQSRHLKHRRYDLRNHPPHRLGRRQTGSSPQLPRDSRSQRRIPLPRGTPLQLALRPSCQGIRHQVHCLRRHRIRPSLRHRRLADEEEPVNVLRLQKKSIMGYRLEETCSLHSMLYH</sequence>
<evidence type="ECO:0000256" key="1">
    <source>
        <dbReference type="SAM" id="MobiDB-lite"/>
    </source>
</evidence>
<dbReference type="AlphaFoldDB" id="U4LBX0"/>
<feature type="region of interest" description="Disordered" evidence="1">
    <location>
        <begin position="1"/>
        <end position="71"/>
    </location>
</feature>
<organism evidence="2 3">
    <name type="scientific">Pyronema omphalodes (strain CBS 100304)</name>
    <name type="common">Pyronema confluens</name>
    <dbReference type="NCBI Taxonomy" id="1076935"/>
    <lineage>
        <taxon>Eukaryota</taxon>
        <taxon>Fungi</taxon>
        <taxon>Dikarya</taxon>
        <taxon>Ascomycota</taxon>
        <taxon>Pezizomycotina</taxon>
        <taxon>Pezizomycetes</taxon>
        <taxon>Pezizales</taxon>
        <taxon>Pyronemataceae</taxon>
        <taxon>Pyronema</taxon>
    </lineage>
</organism>
<evidence type="ECO:0000313" key="3">
    <source>
        <dbReference type="Proteomes" id="UP000018144"/>
    </source>
</evidence>
<accession>U4LBX0</accession>
<reference evidence="2 3" key="1">
    <citation type="journal article" date="2013" name="PLoS Genet.">
        <title>The genome and development-dependent transcriptomes of Pyronema confluens: a window into fungal evolution.</title>
        <authorList>
            <person name="Traeger S."/>
            <person name="Altegoer F."/>
            <person name="Freitag M."/>
            <person name="Gabaldon T."/>
            <person name="Kempken F."/>
            <person name="Kumar A."/>
            <person name="Marcet-Houben M."/>
            <person name="Poggeler S."/>
            <person name="Stajich J.E."/>
            <person name="Nowrousian M."/>
        </authorList>
    </citation>
    <scope>NUCLEOTIDE SEQUENCE [LARGE SCALE GENOMIC DNA]</scope>
    <source>
        <strain evidence="3">CBS 100304</strain>
        <tissue evidence="2">Vegetative mycelium</tissue>
    </source>
</reference>